<evidence type="ECO:0000313" key="1">
    <source>
        <dbReference type="EMBL" id="GIY06744.1"/>
    </source>
</evidence>
<gene>
    <name evidence="1" type="ORF">CEXT_3491</name>
</gene>
<keyword evidence="2" id="KW-1185">Reference proteome</keyword>
<dbReference type="EMBL" id="BPLR01005995">
    <property type="protein sequence ID" value="GIY06744.1"/>
    <property type="molecule type" value="Genomic_DNA"/>
</dbReference>
<organism evidence="1 2">
    <name type="scientific">Caerostris extrusa</name>
    <name type="common">Bark spider</name>
    <name type="synonym">Caerostris bankana</name>
    <dbReference type="NCBI Taxonomy" id="172846"/>
    <lineage>
        <taxon>Eukaryota</taxon>
        <taxon>Metazoa</taxon>
        <taxon>Ecdysozoa</taxon>
        <taxon>Arthropoda</taxon>
        <taxon>Chelicerata</taxon>
        <taxon>Arachnida</taxon>
        <taxon>Araneae</taxon>
        <taxon>Araneomorphae</taxon>
        <taxon>Entelegynae</taxon>
        <taxon>Araneoidea</taxon>
        <taxon>Araneidae</taxon>
        <taxon>Caerostris</taxon>
    </lineage>
</organism>
<sequence>MTFCRFLEIFDQGAGISGTMGRSVPLQADCCGKVHLKKCCPKLYDLSLPSEAKGDILLQRSHDVLADGVRLFIIVFCRRNRFWVSFCYTREIKPLTVEVFEITF</sequence>
<dbReference type="Proteomes" id="UP001054945">
    <property type="component" value="Unassembled WGS sequence"/>
</dbReference>
<name>A0AAV4QEP4_CAEEX</name>
<dbReference type="AlphaFoldDB" id="A0AAV4QEP4"/>
<protein>
    <submittedName>
        <fullName evidence="1">Uncharacterized protein</fullName>
    </submittedName>
</protein>
<comment type="caution">
    <text evidence="1">The sequence shown here is derived from an EMBL/GenBank/DDBJ whole genome shotgun (WGS) entry which is preliminary data.</text>
</comment>
<accession>A0AAV4QEP4</accession>
<proteinExistence type="predicted"/>
<reference evidence="1 2" key="1">
    <citation type="submission" date="2021-06" db="EMBL/GenBank/DDBJ databases">
        <title>Caerostris extrusa draft genome.</title>
        <authorList>
            <person name="Kono N."/>
            <person name="Arakawa K."/>
        </authorList>
    </citation>
    <scope>NUCLEOTIDE SEQUENCE [LARGE SCALE GENOMIC DNA]</scope>
</reference>
<evidence type="ECO:0000313" key="2">
    <source>
        <dbReference type="Proteomes" id="UP001054945"/>
    </source>
</evidence>